<name>A0A9N7V1T2_PLEPL</name>
<evidence type="ECO:0000313" key="2">
    <source>
        <dbReference type="EMBL" id="CAB1440557.1"/>
    </source>
</evidence>
<sequence length="116" mass="13122">MSCRITDWDQFLHFSWFHCDDPAPISSSAHPAAALNRQERGRKESEEEAEKKGKWPLERGPKKMGCPPRCSFTGDGGVRRASRTLMIPRRLERGCWSDHLTLDDPAYVDDSGGSFV</sequence>
<feature type="region of interest" description="Disordered" evidence="1">
    <location>
        <begin position="28"/>
        <end position="71"/>
    </location>
</feature>
<dbReference type="Proteomes" id="UP001153269">
    <property type="component" value="Unassembled WGS sequence"/>
</dbReference>
<evidence type="ECO:0000256" key="1">
    <source>
        <dbReference type="SAM" id="MobiDB-lite"/>
    </source>
</evidence>
<gene>
    <name evidence="2" type="ORF">PLEPLA_LOCUS28323</name>
</gene>
<dbReference type="AlphaFoldDB" id="A0A9N7V1T2"/>
<organism evidence="2 3">
    <name type="scientific">Pleuronectes platessa</name>
    <name type="common">European plaice</name>
    <dbReference type="NCBI Taxonomy" id="8262"/>
    <lineage>
        <taxon>Eukaryota</taxon>
        <taxon>Metazoa</taxon>
        <taxon>Chordata</taxon>
        <taxon>Craniata</taxon>
        <taxon>Vertebrata</taxon>
        <taxon>Euteleostomi</taxon>
        <taxon>Actinopterygii</taxon>
        <taxon>Neopterygii</taxon>
        <taxon>Teleostei</taxon>
        <taxon>Neoteleostei</taxon>
        <taxon>Acanthomorphata</taxon>
        <taxon>Carangaria</taxon>
        <taxon>Pleuronectiformes</taxon>
        <taxon>Pleuronectoidei</taxon>
        <taxon>Pleuronectidae</taxon>
        <taxon>Pleuronectes</taxon>
    </lineage>
</organism>
<keyword evidence="3" id="KW-1185">Reference proteome</keyword>
<reference evidence="2" key="1">
    <citation type="submission" date="2020-03" db="EMBL/GenBank/DDBJ databases">
        <authorList>
            <person name="Weist P."/>
        </authorList>
    </citation>
    <scope>NUCLEOTIDE SEQUENCE</scope>
</reference>
<accession>A0A9N7V1T2</accession>
<feature type="compositionally biased region" description="Basic and acidic residues" evidence="1">
    <location>
        <begin position="37"/>
        <end position="61"/>
    </location>
</feature>
<protein>
    <submittedName>
        <fullName evidence="2">Uncharacterized protein</fullName>
    </submittedName>
</protein>
<proteinExistence type="predicted"/>
<comment type="caution">
    <text evidence="2">The sequence shown here is derived from an EMBL/GenBank/DDBJ whole genome shotgun (WGS) entry which is preliminary data.</text>
</comment>
<evidence type="ECO:0000313" key="3">
    <source>
        <dbReference type="Proteomes" id="UP001153269"/>
    </source>
</evidence>
<dbReference type="EMBL" id="CADEAL010002469">
    <property type="protein sequence ID" value="CAB1440557.1"/>
    <property type="molecule type" value="Genomic_DNA"/>
</dbReference>